<evidence type="ECO:0000256" key="1">
    <source>
        <dbReference type="SAM" id="Phobius"/>
    </source>
</evidence>
<name>A0A6C0DWY3_9ZZZZ</name>
<sequence length="61" mass="7260">MLQVQLVMLGLLILRSLIALIEVICIQIICLFKSYYSTNLNINYEKNYSYINDYNEIDFYV</sequence>
<dbReference type="EMBL" id="MN739684">
    <property type="protein sequence ID" value="QHT20988.1"/>
    <property type="molecule type" value="Genomic_DNA"/>
</dbReference>
<protein>
    <submittedName>
        <fullName evidence="2">Uncharacterized protein</fullName>
    </submittedName>
</protein>
<keyword evidence="1" id="KW-0472">Membrane</keyword>
<keyword evidence="1" id="KW-0812">Transmembrane</keyword>
<accession>A0A6C0DWY3</accession>
<dbReference type="AlphaFoldDB" id="A0A6C0DWY3"/>
<evidence type="ECO:0000313" key="2">
    <source>
        <dbReference type="EMBL" id="QHT20988.1"/>
    </source>
</evidence>
<feature type="transmembrane region" description="Helical" evidence="1">
    <location>
        <begin position="6"/>
        <end position="32"/>
    </location>
</feature>
<reference evidence="2" key="1">
    <citation type="journal article" date="2020" name="Nature">
        <title>Giant virus diversity and host interactions through global metagenomics.</title>
        <authorList>
            <person name="Schulz F."/>
            <person name="Roux S."/>
            <person name="Paez-Espino D."/>
            <person name="Jungbluth S."/>
            <person name="Walsh D.A."/>
            <person name="Denef V.J."/>
            <person name="McMahon K.D."/>
            <person name="Konstantinidis K.T."/>
            <person name="Eloe-Fadrosh E.A."/>
            <person name="Kyrpides N.C."/>
            <person name="Woyke T."/>
        </authorList>
    </citation>
    <scope>NUCLEOTIDE SEQUENCE</scope>
    <source>
        <strain evidence="2">GVMAG-M-3300023174-75</strain>
    </source>
</reference>
<proteinExistence type="predicted"/>
<keyword evidence="1" id="KW-1133">Transmembrane helix</keyword>
<organism evidence="2">
    <name type="scientific">viral metagenome</name>
    <dbReference type="NCBI Taxonomy" id="1070528"/>
    <lineage>
        <taxon>unclassified sequences</taxon>
        <taxon>metagenomes</taxon>
        <taxon>organismal metagenomes</taxon>
    </lineage>
</organism>